<organism evidence="3 4">
    <name type="scientific">Vibrio sinensis</name>
    <dbReference type="NCBI Taxonomy" id="2302434"/>
    <lineage>
        <taxon>Bacteria</taxon>
        <taxon>Pseudomonadati</taxon>
        <taxon>Pseudomonadota</taxon>
        <taxon>Gammaproteobacteria</taxon>
        <taxon>Vibrionales</taxon>
        <taxon>Vibrionaceae</taxon>
        <taxon>Vibrio</taxon>
    </lineage>
</organism>
<dbReference type="Gene3D" id="3.40.50.10610">
    <property type="entry name" value="ABC-type transport auxiliary lipoprotein component"/>
    <property type="match status" value="1"/>
</dbReference>
<sequence length="186" mass="20700">MKKWLVIALLALGGCSSANQSSQLYLLPDSQTLTEQAPKGLPTLVVRPVEFATYLNDSSLVYRTSETQLIQAKQNLWAQSLSKQVTLRVIEQLRAKQHQYWPVMMNPALSQAQQPKLQIQIDRFNGVYTGNAEISGEWMLIDKQGAIQKSASFALLVPLQDEGYPALVDALAKGVNQMTNQIVEQL</sequence>
<feature type="chain" id="PRO_5017477677" description="ABC-type transport auxiliary lipoprotein component domain-containing protein" evidence="1">
    <location>
        <begin position="21"/>
        <end position="186"/>
    </location>
</feature>
<name>A0A3A6QMB5_9VIBR</name>
<reference evidence="3 4" key="1">
    <citation type="submission" date="2018-08" db="EMBL/GenBank/DDBJ databases">
        <title>Vibrio isolated from the Eastern China Marginal Seas.</title>
        <authorList>
            <person name="Li Y."/>
        </authorList>
    </citation>
    <scope>NUCLEOTIDE SEQUENCE [LARGE SCALE GENOMIC DNA]</scope>
    <source>
        <strain evidence="3 4">BEI233</strain>
    </source>
</reference>
<gene>
    <name evidence="3" type="ORF">DZ860_05105</name>
</gene>
<dbReference type="Pfam" id="PF03886">
    <property type="entry name" value="ABC_trans_aux"/>
    <property type="match status" value="1"/>
</dbReference>
<evidence type="ECO:0000313" key="4">
    <source>
        <dbReference type="Proteomes" id="UP000273252"/>
    </source>
</evidence>
<feature type="domain" description="ABC-type transport auxiliary lipoprotein component" evidence="2">
    <location>
        <begin position="25"/>
        <end position="183"/>
    </location>
</feature>
<evidence type="ECO:0000259" key="2">
    <source>
        <dbReference type="Pfam" id="PF03886"/>
    </source>
</evidence>
<accession>A0A3A6QMB5</accession>
<protein>
    <recommendedName>
        <fullName evidence="2">ABC-type transport auxiliary lipoprotein component domain-containing protein</fullName>
    </recommendedName>
</protein>
<dbReference type="EMBL" id="QVMU01000003">
    <property type="protein sequence ID" value="RJX73613.1"/>
    <property type="molecule type" value="Genomic_DNA"/>
</dbReference>
<dbReference type="OrthoDB" id="5600407at2"/>
<dbReference type="RefSeq" id="WP_120029853.1">
    <property type="nucleotide sequence ID" value="NZ_QVMU01000003.1"/>
</dbReference>
<dbReference type="PROSITE" id="PS51257">
    <property type="entry name" value="PROKAR_LIPOPROTEIN"/>
    <property type="match status" value="1"/>
</dbReference>
<keyword evidence="1" id="KW-0732">Signal</keyword>
<dbReference type="InterPro" id="IPR005586">
    <property type="entry name" value="ABC_trans_aux"/>
</dbReference>
<keyword evidence="4" id="KW-1185">Reference proteome</keyword>
<comment type="caution">
    <text evidence="3">The sequence shown here is derived from an EMBL/GenBank/DDBJ whole genome shotgun (WGS) entry which is preliminary data.</text>
</comment>
<proteinExistence type="predicted"/>
<evidence type="ECO:0000256" key="1">
    <source>
        <dbReference type="SAM" id="SignalP"/>
    </source>
</evidence>
<evidence type="ECO:0000313" key="3">
    <source>
        <dbReference type="EMBL" id="RJX73613.1"/>
    </source>
</evidence>
<feature type="signal peptide" evidence="1">
    <location>
        <begin position="1"/>
        <end position="20"/>
    </location>
</feature>
<dbReference type="Proteomes" id="UP000273252">
    <property type="component" value="Unassembled WGS sequence"/>
</dbReference>
<dbReference type="AlphaFoldDB" id="A0A3A6QMB5"/>
<dbReference type="SUPFAM" id="SSF159594">
    <property type="entry name" value="XCC0632-like"/>
    <property type="match status" value="1"/>
</dbReference>